<dbReference type="InterPro" id="IPR036291">
    <property type="entry name" value="NAD(P)-bd_dom_sf"/>
</dbReference>
<accession>A0A1D1VUU8</accession>
<dbReference type="PRINTS" id="PR00080">
    <property type="entry name" value="SDRFAMILY"/>
</dbReference>
<name>A0A1D1VUU8_RAMVA</name>
<dbReference type="Proteomes" id="UP000186922">
    <property type="component" value="Unassembled WGS sequence"/>
</dbReference>
<keyword evidence="2" id="KW-0560">Oxidoreductase</keyword>
<dbReference type="FunFam" id="3.40.50.720:FF:000202">
    <property type="entry name" value="Short-chain dehydrogenase/reductase family 16C member 6"/>
    <property type="match status" value="1"/>
</dbReference>
<dbReference type="InterPro" id="IPR020904">
    <property type="entry name" value="Sc_DH/Rdtase_CS"/>
</dbReference>
<gene>
    <name evidence="6" type="primary">RvY_15413-1</name>
    <name evidence="6" type="synonym">RvY_15413.1</name>
    <name evidence="6" type="ORF">RvY_15413</name>
</gene>
<comment type="caution">
    <text evidence="6">The sequence shown here is derived from an EMBL/GenBank/DDBJ whole genome shotgun (WGS) entry which is preliminary data.</text>
</comment>
<dbReference type="PANTHER" id="PTHR24322">
    <property type="entry name" value="PKSB"/>
    <property type="match status" value="1"/>
</dbReference>
<evidence type="ECO:0000256" key="1">
    <source>
        <dbReference type="ARBA" id="ARBA00006484"/>
    </source>
</evidence>
<dbReference type="GO" id="GO:0016616">
    <property type="term" value="F:oxidoreductase activity, acting on the CH-OH group of donors, NAD or NADP as acceptor"/>
    <property type="evidence" value="ECO:0007669"/>
    <property type="project" value="TreeGrafter"/>
</dbReference>
<dbReference type="OrthoDB" id="10253736at2759"/>
<dbReference type="PRINTS" id="PR00081">
    <property type="entry name" value="GDHRDH"/>
</dbReference>
<keyword evidence="3" id="KW-0520">NAD</keyword>
<evidence type="ECO:0000256" key="4">
    <source>
        <dbReference type="RuleBase" id="RU000363"/>
    </source>
</evidence>
<evidence type="ECO:0000256" key="5">
    <source>
        <dbReference type="SAM" id="Phobius"/>
    </source>
</evidence>
<dbReference type="AlphaFoldDB" id="A0A1D1VUU8"/>
<sequence length="338" mass="37569">MHAVRMSLFLEVVQTLLLTAYYCLEGFITLFIPKSFRTTKSIYGEIALVTGAGSGIGRLISIHLAKLGAKVVMWDVNTAGLESTKALIEDEGGEASMYFCDVTDRVQVYETAERVRREVGDVSLLVNNAGIVNGKWFLDIPDEKIEKVMEVNVIAHFWTLKAFLPHMMTLNHGHIVTISSIAGRSPTARLVDYCASKYGALGLHESLAVELRALGKNGIQLTNICPFFINTGMFEGAKARLPFLLPLTEPEYVAQRVVSAILLNEYQVYIPRSLYFLMPLRALLPRKAVIAVEDFLGVQEFMASFVGREGGTKGRRVSSIRKEDPETVVKNLGPYNFR</sequence>
<dbReference type="Pfam" id="PF00106">
    <property type="entry name" value="adh_short"/>
    <property type="match status" value="1"/>
</dbReference>
<keyword evidence="5" id="KW-0472">Membrane</keyword>
<dbReference type="PROSITE" id="PS00061">
    <property type="entry name" value="ADH_SHORT"/>
    <property type="match status" value="1"/>
</dbReference>
<keyword evidence="5" id="KW-0812">Transmembrane</keyword>
<evidence type="ECO:0000313" key="6">
    <source>
        <dbReference type="EMBL" id="GAV05250.1"/>
    </source>
</evidence>
<dbReference type="SUPFAM" id="SSF51735">
    <property type="entry name" value="NAD(P)-binding Rossmann-fold domains"/>
    <property type="match status" value="1"/>
</dbReference>
<dbReference type="EMBL" id="BDGG01000012">
    <property type="protein sequence ID" value="GAV05250.1"/>
    <property type="molecule type" value="Genomic_DNA"/>
</dbReference>
<proteinExistence type="inferred from homology"/>
<organism evidence="6 7">
    <name type="scientific">Ramazzottius varieornatus</name>
    <name type="common">Water bear</name>
    <name type="synonym">Tardigrade</name>
    <dbReference type="NCBI Taxonomy" id="947166"/>
    <lineage>
        <taxon>Eukaryota</taxon>
        <taxon>Metazoa</taxon>
        <taxon>Ecdysozoa</taxon>
        <taxon>Tardigrada</taxon>
        <taxon>Eutardigrada</taxon>
        <taxon>Parachela</taxon>
        <taxon>Hypsibioidea</taxon>
        <taxon>Ramazzottiidae</taxon>
        <taxon>Ramazzottius</taxon>
    </lineage>
</organism>
<dbReference type="STRING" id="947166.A0A1D1VUU8"/>
<protein>
    <submittedName>
        <fullName evidence="6">Uncharacterized protein</fullName>
    </submittedName>
</protein>
<keyword evidence="7" id="KW-1185">Reference proteome</keyword>
<dbReference type="InterPro" id="IPR002347">
    <property type="entry name" value="SDR_fam"/>
</dbReference>
<comment type="similarity">
    <text evidence="1 4">Belongs to the short-chain dehydrogenases/reductases (SDR) family.</text>
</comment>
<evidence type="ECO:0000256" key="3">
    <source>
        <dbReference type="ARBA" id="ARBA00023027"/>
    </source>
</evidence>
<keyword evidence="5" id="KW-1133">Transmembrane helix</keyword>
<dbReference type="GO" id="GO:0005811">
    <property type="term" value="C:lipid droplet"/>
    <property type="evidence" value="ECO:0007669"/>
    <property type="project" value="TreeGrafter"/>
</dbReference>
<dbReference type="PANTHER" id="PTHR24322:SF746">
    <property type="entry name" value="SHORT CHAIN DEHYDROGENASE_REDUCTASE FAMILY 16C MEMBER 5"/>
    <property type="match status" value="1"/>
</dbReference>
<feature type="transmembrane region" description="Helical" evidence="5">
    <location>
        <begin position="12"/>
        <end position="32"/>
    </location>
</feature>
<evidence type="ECO:0000313" key="7">
    <source>
        <dbReference type="Proteomes" id="UP000186922"/>
    </source>
</evidence>
<evidence type="ECO:0000256" key="2">
    <source>
        <dbReference type="ARBA" id="ARBA00023002"/>
    </source>
</evidence>
<reference evidence="6 7" key="1">
    <citation type="journal article" date="2016" name="Nat. Commun.">
        <title>Extremotolerant tardigrade genome and improved radiotolerance of human cultured cells by tardigrade-unique protein.</title>
        <authorList>
            <person name="Hashimoto T."/>
            <person name="Horikawa D.D."/>
            <person name="Saito Y."/>
            <person name="Kuwahara H."/>
            <person name="Kozuka-Hata H."/>
            <person name="Shin-I T."/>
            <person name="Minakuchi Y."/>
            <person name="Ohishi K."/>
            <person name="Motoyama A."/>
            <person name="Aizu T."/>
            <person name="Enomoto A."/>
            <person name="Kondo K."/>
            <person name="Tanaka S."/>
            <person name="Hara Y."/>
            <person name="Koshikawa S."/>
            <person name="Sagara H."/>
            <person name="Miura T."/>
            <person name="Yokobori S."/>
            <person name="Miyagawa K."/>
            <person name="Suzuki Y."/>
            <person name="Kubo T."/>
            <person name="Oyama M."/>
            <person name="Kohara Y."/>
            <person name="Fujiyama A."/>
            <person name="Arakawa K."/>
            <person name="Katayama T."/>
            <person name="Toyoda A."/>
            <person name="Kunieda T."/>
        </authorList>
    </citation>
    <scope>NUCLEOTIDE SEQUENCE [LARGE SCALE GENOMIC DNA]</scope>
    <source>
        <strain evidence="6 7">YOKOZUNA-1</strain>
    </source>
</reference>
<dbReference type="CDD" id="cd05339">
    <property type="entry name" value="17beta-HSDXI-like_SDR_c"/>
    <property type="match status" value="1"/>
</dbReference>
<dbReference type="Gene3D" id="3.40.50.720">
    <property type="entry name" value="NAD(P)-binding Rossmann-like Domain"/>
    <property type="match status" value="1"/>
</dbReference>